<evidence type="ECO:0000256" key="10">
    <source>
        <dbReference type="ARBA" id="ARBA00022723"/>
    </source>
</evidence>
<evidence type="ECO:0000256" key="7">
    <source>
        <dbReference type="ARBA" id="ARBA00022676"/>
    </source>
</evidence>
<keyword evidence="14" id="KW-0464">Manganese</keyword>
<feature type="transmembrane region" description="Helical" evidence="17">
    <location>
        <begin position="107"/>
        <end position="127"/>
    </location>
</feature>
<evidence type="ECO:0000256" key="2">
    <source>
        <dbReference type="ARBA" id="ARBA00001946"/>
    </source>
</evidence>
<proteinExistence type="inferred from homology"/>
<dbReference type="GO" id="GO:0012505">
    <property type="term" value="C:endomembrane system"/>
    <property type="evidence" value="ECO:0007669"/>
    <property type="project" value="UniProtKB-SubCell"/>
</dbReference>
<evidence type="ECO:0000256" key="11">
    <source>
        <dbReference type="ARBA" id="ARBA00022842"/>
    </source>
</evidence>
<evidence type="ECO:0000256" key="3">
    <source>
        <dbReference type="ARBA" id="ARBA00004127"/>
    </source>
</evidence>
<feature type="transmembrane region" description="Helical" evidence="17">
    <location>
        <begin position="162"/>
        <end position="178"/>
    </location>
</feature>
<evidence type="ECO:0000256" key="12">
    <source>
        <dbReference type="ARBA" id="ARBA00022989"/>
    </source>
</evidence>
<feature type="transmembrane region" description="Helical" evidence="17">
    <location>
        <begin position="133"/>
        <end position="150"/>
    </location>
</feature>
<dbReference type="Pfam" id="PF21436">
    <property type="entry name" value="STT3-PglB_core"/>
    <property type="match status" value="1"/>
</dbReference>
<dbReference type="GO" id="GO:0043687">
    <property type="term" value="P:post-translational protein modification"/>
    <property type="evidence" value="ECO:0007669"/>
    <property type="project" value="TreeGrafter"/>
</dbReference>
<evidence type="ECO:0000313" key="21">
    <source>
        <dbReference type="Proteomes" id="UP000001307"/>
    </source>
</evidence>
<evidence type="ECO:0000256" key="16">
    <source>
        <dbReference type="SAM" id="MobiDB-lite"/>
    </source>
</evidence>
<keyword evidence="9 17" id="KW-0812">Transmembrane</keyword>
<evidence type="ECO:0000256" key="1">
    <source>
        <dbReference type="ARBA" id="ARBA00001936"/>
    </source>
</evidence>
<comment type="similarity">
    <text evidence="5">Belongs to the STT3 family.</text>
</comment>
<dbReference type="UniPathway" id="UPA00378"/>
<sequence>MSRLGVSSLLTLVVLLGVSMLGFFSRLFAVIRFESIIHEFDPWFNYRATYQMVTTNFYDFLNWFDELAWYPLGRIVGGTVYPGLMITAGGIHYFLNALGFTTHIQDVCVFTAPIFSGLTAIATYFLTKELWNAGAGLFAAAFIAIAPGYISRSVAGSFDNEGIAIFALQCSFFLWIRAMRTGSMFWGIMTAFCYFYMVSAWGGYVYIINLIPLHVFCLLLMGRYESKLYVSYTTFYCVGQLMAMNIPFVGFQPIKTSEHMASAGVFALLQCYGFLDYLRSKLGEKEFKRAFYLFVTLCAGAIFAGVVGLTMLGVVAPWSGRFYSLFDTGYARIHIPIISSVSEHQPTMWTSFITDLHFLPAVAPAGLWYTIRNYDSAKIFLVIYAAFSCYFAGIMVRLMLTLTPVVCMLGGIALNVTFDHFFGEDNEETQVEKAKKDAKKNDEEEKEEATPIAIKLTVVMALTGLLCQFAVHCTYITSNYYSSPSVVLASSRPDGSRNIIDDYREAYYWLRTNTDDDATIMSWWDYGYQISGMANRTTLVDNNTWNNSHIAMVGRAMASNEDDAYDIMQELGVDYVLVIFGGLLGYSGDDINKFLWMVRIAEGEHPNHVKEQNFFSAQGQYTVDKSMSKTMKNSLMYKLSYYKFGEVRTHAQMSGFDRVRNVEIGHKNIKLKHVEEAYTTEHWIVRIYRVKKPSNKSKKLTHKLSQRKKKTKVARKGRKGVLSTTIPAAKGANTRQKASFEL</sequence>
<name>E4XUL2_OIKDI</name>
<dbReference type="Pfam" id="PF02516">
    <property type="entry name" value="STT3"/>
    <property type="match status" value="1"/>
</dbReference>
<dbReference type="GO" id="GO:0004579">
    <property type="term" value="F:dolichyl-diphosphooligosaccharide-protein glycotransferase activity"/>
    <property type="evidence" value="ECO:0007669"/>
    <property type="project" value="UniProtKB-EC"/>
</dbReference>
<feature type="transmembrane region" description="Helical" evidence="17">
    <location>
        <begin position="184"/>
        <end position="207"/>
    </location>
</feature>
<keyword evidence="8" id="KW-0808">Transferase</keyword>
<dbReference type="EMBL" id="FN653185">
    <property type="protein sequence ID" value="CBY13409.1"/>
    <property type="molecule type" value="Genomic_DNA"/>
</dbReference>
<feature type="transmembrane region" description="Helical" evidence="17">
    <location>
        <begin position="228"/>
        <end position="248"/>
    </location>
</feature>
<protein>
    <recommendedName>
        <fullName evidence="6">dolichyl-diphosphooligosaccharide--protein glycotransferase</fullName>
        <ecNumber evidence="6">2.4.99.18</ecNumber>
    </recommendedName>
</protein>
<feature type="transmembrane region" description="Helical" evidence="17">
    <location>
        <begin position="349"/>
        <end position="369"/>
    </location>
</feature>
<keyword evidence="7" id="KW-0328">Glycosyltransferase</keyword>
<keyword evidence="10" id="KW-0479">Metal-binding</keyword>
<feature type="transmembrane region" description="Helical" evidence="17">
    <location>
        <begin position="381"/>
        <end position="400"/>
    </location>
</feature>
<evidence type="ECO:0000313" key="20">
    <source>
        <dbReference type="EMBL" id="CBY13409.1"/>
    </source>
</evidence>
<gene>
    <name evidence="20" type="ORF">GSOID_T00004720001</name>
</gene>
<dbReference type="GO" id="GO:0046872">
    <property type="term" value="F:metal ion binding"/>
    <property type="evidence" value="ECO:0007669"/>
    <property type="project" value="UniProtKB-KW"/>
</dbReference>
<evidence type="ECO:0000256" key="15">
    <source>
        <dbReference type="ARBA" id="ARBA00048829"/>
    </source>
</evidence>
<feature type="domain" description="Oligosaccharyl transferase STT3 N-terminal" evidence="18">
    <location>
        <begin position="10"/>
        <end position="409"/>
    </location>
</feature>
<dbReference type="InterPro" id="IPR048307">
    <property type="entry name" value="STT3_N"/>
</dbReference>
<feature type="domain" description="STT3/PglB/AglB core" evidence="19">
    <location>
        <begin position="519"/>
        <end position="576"/>
    </location>
</feature>
<comment type="catalytic activity">
    <reaction evidence="15">
        <text>a di-trans,poly-cis-dolichyl diphosphooligosaccharide + L-asparaginyl-[protein] = N(4)-(oligosaccharide-(1-&gt;4)-N-acetyl-beta-D-glucosaminyl-(1-&gt;4)-N-acetyl-beta-D-glucosaminyl)-L-asparaginyl-[protein] + a di-trans,poly-cis-dolichyl diphosphate + H(+)</text>
        <dbReference type="Rhea" id="RHEA:22980"/>
        <dbReference type="Rhea" id="RHEA-COMP:12804"/>
        <dbReference type="Rhea" id="RHEA-COMP:12805"/>
        <dbReference type="Rhea" id="RHEA-COMP:19506"/>
        <dbReference type="Rhea" id="RHEA-COMP:19509"/>
        <dbReference type="ChEBI" id="CHEBI:15378"/>
        <dbReference type="ChEBI" id="CHEBI:50347"/>
        <dbReference type="ChEBI" id="CHEBI:57497"/>
        <dbReference type="ChEBI" id="CHEBI:57570"/>
        <dbReference type="ChEBI" id="CHEBI:132529"/>
        <dbReference type="EC" id="2.4.99.18"/>
    </reaction>
</comment>
<comment type="pathway">
    <text evidence="4">Protein modification; protein glycosylation.</text>
</comment>
<feature type="compositionally biased region" description="Basic residues" evidence="16">
    <location>
        <begin position="694"/>
        <end position="719"/>
    </location>
</feature>
<feature type="transmembrane region" description="Helical" evidence="17">
    <location>
        <begin position="260"/>
        <end position="278"/>
    </location>
</feature>
<evidence type="ECO:0000256" key="14">
    <source>
        <dbReference type="ARBA" id="ARBA00023211"/>
    </source>
</evidence>
<organism evidence="20">
    <name type="scientific">Oikopleura dioica</name>
    <name type="common">Tunicate</name>
    <dbReference type="NCBI Taxonomy" id="34765"/>
    <lineage>
        <taxon>Eukaryota</taxon>
        <taxon>Metazoa</taxon>
        <taxon>Chordata</taxon>
        <taxon>Tunicata</taxon>
        <taxon>Appendicularia</taxon>
        <taxon>Copelata</taxon>
        <taxon>Oikopleuridae</taxon>
        <taxon>Oikopleura</taxon>
    </lineage>
</organism>
<feature type="region of interest" description="Disordered" evidence="16">
    <location>
        <begin position="694"/>
        <end position="742"/>
    </location>
</feature>
<feature type="transmembrane region" description="Helical" evidence="17">
    <location>
        <begin position="75"/>
        <end position="95"/>
    </location>
</feature>
<dbReference type="PANTHER" id="PTHR13872">
    <property type="entry name" value="DOLICHYL-DIPHOSPHOOLIGOSACCHARIDE--PROTEIN GLYCOSYLTRANSFERASE SUBUNIT"/>
    <property type="match status" value="1"/>
</dbReference>
<evidence type="ECO:0000259" key="19">
    <source>
        <dbReference type="Pfam" id="PF21436"/>
    </source>
</evidence>
<evidence type="ECO:0000256" key="5">
    <source>
        <dbReference type="ARBA" id="ARBA00010810"/>
    </source>
</evidence>
<dbReference type="Gene3D" id="3.40.50.12610">
    <property type="match status" value="1"/>
</dbReference>
<keyword evidence="13 17" id="KW-0472">Membrane</keyword>
<keyword evidence="11" id="KW-0460">Magnesium</keyword>
<dbReference type="PANTHER" id="PTHR13872:SF1">
    <property type="entry name" value="DOLICHYL-DIPHOSPHOOLIGOSACCHARIDE--PROTEIN GLYCOSYLTRANSFERASE SUBUNIT STT3B"/>
    <property type="match status" value="1"/>
</dbReference>
<evidence type="ECO:0000256" key="17">
    <source>
        <dbReference type="SAM" id="Phobius"/>
    </source>
</evidence>
<evidence type="ECO:0000256" key="9">
    <source>
        <dbReference type="ARBA" id="ARBA00022692"/>
    </source>
</evidence>
<dbReference type="InParanoid" id="E4XUL2"/>
<comment type="subcellular location">
    <subcellularLocation>
        <location evidence="3">Endomembrane system</location>
        <topology evidence="3">Multi-pass membrane protein</topology>
    </subcellularLocation>
</comment>
<dbReference type="Proteomes" id="UP000001307">
    <property type="component" value="Unassembled WGS sequence"/>
</dbReference>
<feature type="transmembrane region" description="Helical" evidence="17">
    <location>
        <begin position="290"/>
        <end position="316"/>
    </location>
</feature>
<evidence type="ECO:0000256" key="13">
    <source>
        <dbReference type="ARBA" id="ARBA00023136"/>
    </source>
</evidence>
<keyword evidence="21" id="KW-1185">Reference proteome</keyword>
<evidence type="ECO:0000256" key="4">
    <source>
        <dbReference type="ARBA" id="ARBA00004922"/>
    </source>
</evidence>
<feature type="compositionally biased region" description="Polar residues" evidence="16">
    <location>
        <begin position="733"/>
        <end position="742"/>
    </location>
</feature>
<keyword evidence="12 17" id="KW-1133">Transmembrane helix</keyword>
<dbReference type="OrthoDB" id="10261066at2759"/>
<dbReference type="AlphaFoldDB" id="E4XUL2"/>
<dbReference type="FunCoup" id="E4XUL2">
    <property type="interactions" value="599"/>
</dbReference>
<dbReference type="InterPro" id="IPR048999">
    <property type="entry name" value="STT3-PglB_core"/>
</dbReference>
<accession>E4XUL2</accession>
<reference evidence="20" key="1">
    <citation type="journal article" date="2010" name="Science">
        <title>Plasticity of animal genome architecture unmasked by rapid evolution of a pelagic tunicate.</title>
        <authorList>
            <person name="Denoeud F."/>
            <person name="Henriet S."/>
            <person name="Mungpakdee S."/>
            <person name="Aury J.M."/>
            <person name="Da Silva C."/>
            <person name="Brinkmann H."/>
            <person name="Mikhaleva J."/>
            <person name="Olsen L.C."/>
            <person name="Jubin C."/>
            <person name="Canestro C."/>
            <person name="Bouquet J.M."/>
            <person name="Danks G."/>
            <person name="Poulain J."/>
            <person name="Campsteijn C."/>
            <person name="Adamski M."/>
            <person name="Cross I."/>
            <person name="Yadetie F."/>
            <person name="Muffato M."/>
            <person name="Louis A."/>
            <person name="Butcher S."/>
            <person name="Tsagkogeorga G."/>
            <person name="Konrad A."/>
            <person name="Singh S."/>
            <person name="Jensen M.F."/>
            <person name="Cong E.H."/>
            <person name="Eikeseth-Otteraa H."/>
            <person name="Noel B."/>
            <person name="Anthouard V."/>
            <person name="Porcel B.M."/>
            <person name="Kachouri-Lafond R."/>
            <person name="Nishino A."/>
            <person name="Ugolini M."/>
            <person name="Chourrout P."/>
            <person name="Nishida H."/>
            <person name="Aasland R."/>
            <person name="Huzurbazar S."/>
            <person name="Westhof E."/>
            <person name="Delsuc F."/>
            <person name="Lehrach H."/>
            <person name="Reinhardt R."/>
            <person name="Weissenbach J."/>
            <person name="Roy S.W."/>
            <person name="Artiguenave F."/>
            <person name="Postlethwait J.H."/>
            <person name="Manak J.R."/>
            <person name="Thompson E.M."/>
            <person name="Jaillon O."/>
            <person name="Du Pasquier L."/>
            <person name="Boudinot P."/>
            <person name="Liberles D.A."/>
            <person name="Volff J.N."/>
            <person name="Philippe H."/>
            <person name="Lenhard B."/>
            <person name="Roest Crollius H."/>
            <person name="Wincker P."/>
            <person name="Chourrout D."/>
        </authorList>
    </citation>
    <scope>NUCLEOTIDE SEQUENCE [LARGE SCALE GENOMIC DNA]</scope>
</reference>
<dbReference type="InterPro" id="IPR003674">
    <property type="entry name" value="Oligo_trans_STT3"/>
</dbReference>
<comment type="cofactor">
    <cofactor evidence="2">
        <name>Mg(2+)</name>
        <dbReference type="ChEBI" id="CHEBI:18420"/>
    </cofactor>
</comment>
<comment type="cofactor">
    <cofactor evidence="1">
        <name>Mn(2+)</name>
        <dbReference type="ChEBI" id="CHEBI:29035"/>
    </cofactor>
</comment>
<evidence type="ECO:0000256" key="8">
    <source>
        <dbReference type="ARBA" id="ARBA00022679"/>
    </source>
</evidence>
<dbReference type="EC" id="2.4.99.18" evidence="6"/>
<evidence type="ECO:0000256" key="6">
    <source>
        <dbReference type="ARBA" id="ARBA00012605"/>
    </source>
</evidence>
<dbReference type="GO" id="GO:0016020">
    <property type="term" value="C:membrane"/>
    <property type="evidence" value="ECO:0007669"/>
    <property type="project" value="InterPro"/>
</dbReference>
<dbReference type="GO" id="GO:0018279">
    <property type="term" value="P:protein N-linked glycosylation via asparagine"/>
    <property type="evidence" value="ECO:0007669"/>
    <property type="project" value="TreeGrafter"/>
</dbReference>
<evidence type="ECO:0000259" key="18">
    <source>
        <dbReference type="Pfam" id="PF02516"/>
    </source>
</evidence>